<dbReference type="Gene3D" id="1.20.144.10">
    <property type="entry name" value="Phosphatidic acid phosphatase type 2/haloperoxidase"/>
    <property type="match status" value="1"/>
</dbReference>
<dbReference type="AlphaFoldDB" id="A0A840YBM2"/>
<dbReference type="Pfam" id="PF01569">
    <property type="entry name" value="PAP2"/>
    <property type="match status" value="1"/>
</dbReference>
<dbReference type="InterPro" id="IPR036938">
    <property type="entry name" value="PAP2/HPO_sf"/>
</dbReference>
<name>A0A840YBM2_9PROT</name>
<comment type="caution">
    <text evidence="2">The sequence shown here is derived from an EMBL/GenBank/DDBJ whole genome shotgun (WGS) entry which is preliminary data.</text>
</comment>
<dbReference type="Proteomes" id="UP000580654">
    <property type="component" value="Unassembled WGS sequence"/>
</dbReference>
<keyword evidence="3" id="KW-1185">Reference proteome</keyword>
<proteinExistence type="predicted"/>
<dbReference type="RefSeq" id="WP_184521214.1">
    <property type="nucleotide sequence ID" value="NZ_JACIJD010000030.1"/>
</dbReference>
<organism evidence="2 3">
    <name type="scientific">Muricoccus pecuniae</name>
    <dbReference type="NCBI Taxonomy" id="693023"/>
    <lineage>
        <taxon>Bacteria</taxon>
        <taxon>Pseudomonadati</taxon>
        <taxon>Pseudomonadota</taxon>
        <taxon>Alphaproteobacteria</taxon>
        <taxon>Acetobacterales</taxon>
        <taxon>Roseomonadaceae</taxon>
        <taxon>Muricoccus</taxon>
    </lineage>
</organism>
<feature type="domain" description="Phosphatidic acid phosphatase type 2/haloperoxidase" evidence="1">
    <location>
        <begin position="89"/>
        <end position="210"/>
    </location>
</feature>
<evidence type="ECO:0000259" key="1">
    <source>
        <dbReference type="Pfam" id="PF01569"/>
    </source>
</evidence>
<reference evidence="2 3" key="1">
    <citation type="submission" date="2020-08" db="EMBL/GenBank/DDBJ databases">
        <title>Genomic Encyclopedia of Type Strains, Phase IV (KMG-IV): sequencing the most valuable type-strain genomes for metagenomic binning, comparative biology and taxonomic classification.</title>
        <authorList>
            <person name="Goeker M."/>
        </authorList>
    </citation>
    <scope>NUCLEOTIDE SEQUENCE [LARGE SCALE GENOMIC DNA]</scope>
    <source>
        <strain evidence="2 3">DSM 25622</strain>
    </source>
</reference>
<accession>A0A840YBM2</accession>
<dbReference type="EMBL" id="JACIJD010000030">
    <property type="protein sequence ID" value="MBB5696109.1"/>
    <property type="molecule type" value="Genomic_DNA"/>
</dbReference>
<dbReference type="InterPro" id="IPR000326">
    <property type="entry name" value="PAP2/HPO"/>
</dbReference>
<evidence type="ECO:0000313" key="2">
    <source>
        <dbReference type="EMBL" id="MBB5696109.1"/>
    </source>
</evidence>
<gene>
    <name evidence="2" type="ORF">FHS87_004179</name>
</gene>
<protein>
    <recommendedName>
        <fullName evidence="1">Phosphatidic acid phosphatase type 2/haloperoxidase domain-containing protein</fullName>
    </recommendedName>
</protein>
<evidence type="ECO:0000313" key="3">
    <source>
        <dbReference type="Proteomes" id="UP000580654"/>
    </source>
</evidence>
<sequence>MFMLAEFSCFSVPSVPVQHWSQALDPSNIADQPPKTDAGINAELAELRALTEYRAAALEEALAQRWGIITYLRGVVTFSAASHRNTFLLIFSAQMIGSMVAMHYKRLFARARPSRLDPALLPPIEVPGHASYPSAHATEAMLIALILEQVLPPEVVQDLAGKPAADVGPLRMMARRTARNREVLGVHYPSDTLCGYKLAARLLPLFLSCPTVAGKSTTDGKDGTPFAVHEPVGIDAAHNEPCNLQGLSFFADGLLAKARQEW</sequence>
<dbReference type="SUPFAM" id="SSF48317">
    <property type="entry name" value="Acid phosphatase/Vanadium-dependent haloperoxidase"/>
    <property type="match status" value="1"/>
</dbReference>